<dbReference type="InterPro" id="IPR000210">
    <property type="entry name" value="BTB/POZ_dom"/>
</dbReference>
<dbReference type="CDD" id="cd18186">
    <property type="entry name" value="BTB_POZ_ZBTB_KLHL-like"/>
    <property type="match status" value="1"/>
</dbReference>
<accession>A0AAJ0LW93</accession>
<name>A0AAJ0LW93_9PEZI</name>
<feature type="domain" description="BTB" evidence="1">
    <location>
        <begin position="14"/>
        <end position="74"/>
    </location>
</feature>
<dbReference type="InterPro" id="IPR011333">
    <property type="entry name" value="SKP1/BTB/POZ_sf"/>
</dbReference>
<dbReference type="Gene3D" id="3.30.710.10">
    <property type="entry name" value="Potassium Channel Kv1.1, Chain A"/>
    <property type="match status" value="1"/>
</dbReference>
<protein>
    <recommendedName>
        <fullName evidence="1">BTB domain-containing protein</fullName>
    </recommendedName>
</protein>
<keyword evidence="3" id="KW-1185">Reference proteome</keyword>
<organism evidence="2 3">
    <name type="scientific">Extremus antarcticus</name>
    <dbReference type="NCBI Taxonomy" id="702011"/>
    <lineage>
        <taxon>Eukaryota</taxon>
        <taxon>Fungi</taxon>
        <taxon>Dikarya</taxon>
        <taxon>Ascomycota</taxon>
        <taxon>Pezizomycotina</taxon>
        <taxon>Dothideomycetes</taxon>
        <taxon>Dothideomycetidae</taxon>
        <taxon>Mycosphaerellales</taxon>
        <taxon>Extremaceae</taxon>
        <taxon>Extremus</taxon>
    </lineage>
</organism>
<dbReference type="EMBL" id="JAWDJX010000003">
    <property type="protein sequence ID" value="KAK3057674.1"/>
    <property type="molecule type" value="Genomic_DNA"/>
</dbReference>
<dbReference type="PROSITE" id="PS50097">
    <property type="entry name" value="BTB"/>
    <property type="match status" value="1"/>
</dbReference>
<comment type="caution">
    <text evidence="2">The sequence shown here is derived from an EMBL/GenBank/DDBJ whole genome shotgun (WGS) entry which is preliminary data.</text>
</comment>
<proteinExistence type="predicted"/>
<sequence length="223" mass="25421">MDQVKEIAKRFSVDDHLITIALGDDNNSVYSVQKAVLCTASSYFTKAFDGSFSESKERTLKLPGCNSTTFELFLYRLCHQKLPEKMYDDDFETCEPCGVQPALVQLWYFADAYLMPKLQNESLCRLHDCFSAGFYVRRMRMATMKLAIEKVPRTSKPWELILDCVARDYSECDDALGTGGDEFLHGQPDILIAITERLRARSRFSGLNRPDLGPCYGYRVAED</sequence>
<reference evidence="2" key="1">
    <citation type="submission" date="2023-04" db="EMBL/GenBank/DDBJ databases">
        <title>Black Yeasts Isolated from many extreme environments.</title>
        <authorList>
            <person name="Coleine C."/>
            <person name="Stajich J.E."/>
            <person name="Selbmann L."/>
        </authorList>
    </citation>
    <scope>NUCLEOTIDE SEQUENCE</scope>
    <source>
        <strain evidence="2">CCFEE 5312</strain>
    </source>
</reference>
<evidence type="ECO:0000259" key="1">
    <source>
        <dbReference type="PROSITE" id="PS50097"/>
    </source>
</evidence>
<evidence type="ECO:0000313" key="3">
    <source>
        <dbReference type="Proteomes" id="UP001271007"/>
    </source>
</evidence>
<dbReference type="Pfam" id="PF00651">
    <property type="entry name" value="BTB"/>
    <property type="match status" value="1"/>
</dbReference>
<evidence type="ECO:0000313" key="2">
    <source>
        <dbReference type="EMBL" id="KAK3057674.1"/>
    </source>
</evidence>
<dbReference type="Proteomes" id="UP001271007">
    <property type="component" value="Unassembled WGS sequence"/>
</dbReference>
<dbReference type="AlphaFoldDB" id="A0AAJ0LW93"/>
<gene>
    <name evidence="2" type="ORF">LTR09_001858</name>
</gene>
<dbReference type="SUPFAM" id="SSF54695">
    <property type="entry name" value="POZ domain"/>
    <property type="match status" value="1"/>
</dbReference>